<dbReference type="EMBL" id="CAKMRJ010000628">
    <property type="protein sequence ID" value="CAH1419896.1"/>
    <property type="molecule type" value="Genomic_DNA"/>
</dbReference>
<dbReference type="SUPFAM" id="SSF81383">
    <property type="entry name" value="F-box domain"/>
    <property type="match status" value="1"/>
</dbReference>
<dbReference type="PANTHER" id="PTHR31672">
    <property type="entry name" value="BNACNNG10540D PROTEIN"/>
    <property type="match status" value="1"/>
</dbReference>
<dbReference type="Proteomes" id="UP001157418">
    <property type="component" value="Unassembled WGS sequence"/>
</dbReference>
<dbReference type="SMART" id="SM00256">
    <property type="entry name" value="FBOX"/>
    <property type="match status" value="1"/>
</dbReference>
<dbReference type="InterPro" id="IPR006527">
    <property type="entry name" value="F-box-assoc_dom_typ1"/>
</dbReference>
<sequence length="312" mass="35902">MRAFGSRVSRAPLPDEMIEQILIRSEVSDLIRYRSVSKSWKYVISDPDFIKAHLEHSYRRDRENDKMGNRRIAMSVMRCSYWQYDADDILSVRRRRHLLGSSNGLVCVSPSRTKFLLINPETREVNKLEEPQIPREGYMIYGFGYDSSKDDYKVVLGFMKDSNHTCFLMFTLKSNVWEVIGEVNYTFISRVGVLYNGSLHWVVCHGSAYENPHCEAVLEIVDTKDKIKTEVVHRLKDLMHYIPNKKSLCLKKLVAHAPKFIGAPLYTPSLVSPHILKKTNETWQETSIVKSHKVPKVCLDSAISSEAGNLES</sequence>
<dbReference type="InterPro" id="IPR036047">
    <property type="entry name" value="F-box-like_dom_sf"/>
</dbReference>
<dbReference type="InterPro" id="IPR050796">
    <property type="entry name" value="SCF_F-box_component"/>
</dbReference>
<dbReference type="Gene3D" id="1.20.1280.50">
    <property type="match status" value="1"/>
</dbReference>
<accession>A0AAU9M2Z2</accession>
<name>A0AAU9M2Z2_9ASTR</name>
<comment type="caution">
    <text evidence="2">The sequence shown here is derived from an EMBL/GenBank/DDBJ whole genome shotgun (WGS) entry which is preliminary data.</text>
</comment>
<proteinExistence type="predicted"/>
<evidence type="ECO:0000313" key="2">
    <source>
        <dbReference type="EMBL" id="CAH1419896.1"/>
    </source>
</evidence>
<dbReference type="PROSITE" id="PS50181">
    <property type="entry name" value="FBOX"/>
    <property type="match status" value="1"/>
</dbReference>
<evidence type="ECO:0000259" key="1">
    <source>
        <dbReference type="PROSITE" id="PS50181"/>
    </source>
</evidence>
<dbReference type="InterPro" id="IPR017451">
    <property type="entry name" value="F-box-assoc_interact_dom"/>
</dbReference>
<reference evidence="2 3" key="1">
    <citation type="submission" date="2022-01" db="EMBL/GenBank/DDBJ databases">
        <authorList>
            <person name="Xiong W."/>
            <person name="Schranz E."/>
        </authorList>
    </citation>
    <scope>NUCLEOTIDE SEQUENCE [LARGE SCALE GENOMIC DNA]</scope>
</reference>
<organism evidence="2 3">
    <name type="scientific">Lactuca virosa</name>
    <dbReference type="NCBI Taxonomy" id="75947"/>
    <lineage>
        <taxon>Eukaryota</taxon>
        <taxon>Viridiplantae</taxon>
        <taxon>Streptophyta</taxon>
        <taxon>Embryophyta</taxon>
        <taxon>Tracheophyta</taxon>
        <taxon>Spermatophyta</taxon>
        <taxon>Magnoliopsida</taxon>
        <taxon>eudicotyledons</taxon>
        <taxon>Gunneridae</taxon>
        <taxon>Pentapetalae</taxon>
        <taxon>asterids</taxon>
        <taxon>campanulids</taxon>
        <taxon>Asterales</taxon>
        <taxon>Asteraceae</taxon>
        <taxon>Cichorioideae</taxon>
        <taxon>Cichorieae</taxon>
        <taxon>Lactucinae</taxon>
        <taxon>Lactuca</taxon>
    </lineage>
</organism>
<dbReference type="Pfam" id="PF00646">
    <property type="entry name" value="F-box"/>
    <property type="match status" value="1"/>
</dbReference>
<dbReference type="InterPro" id="IPR001810">
    <property type="entry name" value="F-box_dom"/>
</dbReference>
<gene>
    <name evidence="2" type="ORF">LVIROSA_LOCUS7395</name>
</gene>
<protein>
    <recommendedName>
        <fullName evidence="1">F-box domain-containing protein</fullName>
    </recommendedName>
</protein>
<dbReference type="Pfam" id="PF07734">
    <property type="entry name" value="FBA_1"/>
    <property type="match status" value="1"/>
</dbReference>
<feature type="domain" description="F-box" evidence="1">
    <location>
        <begin position="7"/>
        <end position="61"/>
    </location>
</feature>
<evidence type="ECO:0000313" key="3">
    <source>
        <dbReference type="Proteomes" id="UP001157418"/>
    </source>
</evidence>
<dbReference type="NCBIfam" id="TIGR01640">
    <property type="entry name" value="F_box_assoc_1"/>
    <property type="match status" value="1"/>
</dbReference>
<dbReference type="PANTHER" id="PTHR31672:SF13">
    <property type="entry name" value="F-BOX PROTEIN CPR30-LIKE"/>
    <property type="match status" value="1"/>
</dbReference>
<dbReference type="AlphaFoldDB" id="A0AAU9M2Z2"/>
<keyword evidence="3" id="KW-1185">Reference proteome</keyword>